<organism evidence="1 2">
    <name type="scientific">Manihot esculenta</name>
    <name type="common">Cassava</name>
    <name type="synonym">Jatropha manihot</name>
    <dbReference type="NCBI Taxonomy" id="3983"/>
    <lineage>
        <taxon>Eukaryota</taxon>
        <taxon>Viridiplantae</taxon>
        <taxon>Streptophyta</taxon>
        <taxon>Embryophyta</taxon>
        <taxon>Tracheophyta</taxon>
        <taxon>Spermatophyta</taxon>
        <taxon>Magnoliopsida</taxon>
        <taxon>eudicotyledons</taxon>
        <taxon>Gunneridae</taxon>
        <taxon>Pentapetalae</taxon>
        <taxon>rosids</taxon>
        <taxon>fabids</taxon>
        <taxon>Malpighiales</taxon>
        <taxon>Euphorbiaceae</taxon>
        <taxon>Crotonoideae</taxon>
        <taxon>Manihoteae</taxon>
        <taxon>Manihot</taxon>
    </lineage>
</organism>
<proteinExistence type="predicted"/>
<dbReference type="Proteomes" id="UP000091857">
    <property type="component" value="Chromosome 7"/>
</dbReference>
<evidence type="ECO:0000313" key="1">
    <source>
        <dbReference type="EMBL" id="KAG8650268.1"/>
    </source>
</evidence>
<reference evidence="2" key="1">
    <citation type="journal article" date="2016" name="Nat. Biotechnol.">
        <title>Sequencing wild and cultivated cassava and related species reveals extensive interspecific hybridization and genetic diversity.</title>
        <authorList>
            <person name="Bredeson J.V."/>
            <person name="Lyons J.B."/>
            <person name="Prochnik S.E."/>
            <person name="Wu G.A."/>
            <person name="Ha C.M."/>
            <person name="Edsinger-Gonzales E."/>
            <person name="Grimwood J."/>
            <person name="Schmutz J."/>
            <person name="Rabbi I.Y."/>
            <person name="Egesi C."/>
            <person name="Nauluvula P."/>
            <person name="Lebot V."/>
            <person name="Ndunguru J."/>
            <person name="Mkamilo G."/>
            <person name="Bart R.S."/>
            <person name="Setter T.L."/>
            <person name="Gleadow R.M."/>
            <person name="Kulakow P."/>
            <person name="Ferguson M.E."/>
            <person name="Rounsley S."/>
            <person name="Rokhsar D.S."/>
        </authorList>
    </citation>
    <scope>NUCLEOTIDE SEQUENCE [LARGE SCALE GENOMIC DNA]</scope>
    <source>
        <strain evidence="2">cv. AM560-2</strain>
    </source>
</reference>
<comment type="caution">
    <text evidence="1">The sequence shown here is derived from an EMBL/GenBank/DDBJ whole genome shotgun (WGS) entry which is preliminary data.</text>
</comment>
<accession>A0ACB7HEY7</accession>
<sequence>MNPFLFVGYRSMGSVLIFIFFSSLIISSWPSYGFDPLDPNANITIKWDLLQSASSSNDLRLTLYNFQLYRHVEPPGWKLNWDWKGDEVIWGMWGAEATEQGDCSAFKGGQLPHCCEKSPVIVDLLPGAPYNIQSQNCCKGGVLSSMIQDPSRYAATFQMSVGGGGNYSDFTMPENFTLGLPGYTCGDAHEVKPSRYPADSGRRWTQALRTWKVTCIYSQFISSATPKCCVSLSAFYNQTIVPCPKCSCRCQGQPGAKCVKPGETPSMLEQKHDPNEETPSNVRCSQHMCPIRVHWHVKESYKLYWRVKMTVTNLNILKNYSQWNLVVLHPNLRSITQVFSFNYSPLNQYGIINDTGMFWGIQYYNDMLLQAGESGNVQSEMLLNKDPGIFTFREGWGFPRKISFNGDECVMPPPDDYPRLPNYAHRKFISSFIAIFSLFLVVMF</sequence>
<protein>
    <submittedName>
        <fullName evidence="1">Uncharacterized protein</fullName>
    </submittedName>
</protein>
<keyword evidence="2" id="KW-1185">Reference proteome</keyword>
<name>A0ACB7HEY7_MANES</name>
<gene>
    <name evidence="1" type="ORF">MANES_07G021200v8</name>
</gene>
<dbReference type="EMBL" id="CM004393">
    <property type="protein sequence ID" value="KAG8650268.1"/>
    <property type="molecule type" value="Genomic_DNA"/>
</dbReference>
<evidence type="ECO:0000313" key="2">
    <source>
        <dbReference type="Proteomes" id="UP000091857"/>
    </source>
</evidence>